<reference evidence="3" key="1">
    <citation type="submission" date="2023-07" db="EMBL/GenBank/DDBJ databases">
        <authorList>
            <consortium name="CYATHOMIX"/>
        </authorList>
    </citation>
    <scope>NUCLEOTIDE SEQUENCE</scope>
    <source>
        <strain evidence="3">N/A</strain>
    </source>
</reference>
<feature type="region of interest" description="Disordered" evidence="1">
    <location>
        <begin position="35"/>
        <end position="60"/>
    </location>
</feature>
<protein>
    <recommendedName>
        <fullName evidence="2">Centrosome-associated FAM110 C-terminal domain-containing protein</fullName>
    </recommendedName>
</protein>
<feature type="region of interest" description="Disordered" evidence="1">
    <location>
        <begin position="80"/>
        <end position="149"/>
    </location>
</feature>
<feature type="region of interest" description="Disordered" evidence="1">
    <location>
        <begin position="239"/>
        <end position="258"/>
    </location>
</feature>
<dbReference type="Proteomes" id="UP001176961">
    <property type="component" value="Unassembled WGS sequence"/>
</dbReference>
<feature type="compositionally biased region" description="Low complexity" evidence="1">
    <location>
        <begin position="80"/>
        <end position="93"/>
    </location>
</feature>
<dbReference type="InterPro" id="IPR025741">
    <property type="entry name" value="FAM110_C"/>
</dbReference>
<comment type="caution">
    <text evidence="3">The sequence shown here is derived from an EMBL/GenBank/DDBJ whole genome shotgun (WGS) entry which is preliminary data.</text>
</comment>
<feature type="domain" description="Centrosome-associated FAM110 C-terminal" evidence="2">
    <location>
        <begin position="303"/>
        <end position="360"/>
    </location>
</feature>
<dbReference type="Pfam" id="PF14160">
    <property type="entry name" value="FAM110_C"/>
    <property type="match status" value="1"/>
</dbReference>
<accession>A0AA36M9R7</accession>
<evidence type="ECO:0000313" key="4">
    <source>
        <dbReference type="Proteomes" id="UP001176961"/>
    </source>
</evidence>
<evidence type="ECO:0000259" key="2">
    <source>
        <dbReference type="Pfam" id="PF14160"/>
    </source>
</evidence>
<dbReference type="AlphaFoldDB" id="A0AA36M9R7"/>
<proteinExistence type="predicted"/>
<keyword evidence="4" id="KW-1185">Reference proteome</keyword>
<gene>
    <name evidence="3" type="ORF">CYNAS_LOCUS14673</name>
</gene>
<dbReference type="EMBL" id="CATQJL010000305">
    <property type="protein sequence ID" value="CAJ0602690.1"/>
    <property type="molecule type" value="Genomic_DNA"/>
</dbReference>
<organism evidence="3 4">
    <name type="scientific">Cylicocyclus nassatus</name>
    <name type="common">Nematode worm</name>
    <dbReference type="NCBI Taxonomy" id="53992"/>
    <lineage>
        <taxon>Eukaryota</taxon>
        <taxon>Metazoa</taxon>
        <taxon>Ecdysozoa</taxon>
        <taxon>Nematoda</taxon>
        <taxon>Chromadorea</taxon>
        <taxon>Rhabditida</taxon>
        <taxon>Rhabditina</taxon>
        <taxon>Rhabditomorpha</taxon>
        <taxon>Strongyloidea</taxon>
        <taxon>Strongylidae</taxon>
        <taxon>Cylicocyclus</taxon>
    </lineage>
</organism>
<evidence type="ECO:0000256" key="1">
    <source>
        <dbReference type="SAM" id="MobiDB-lite"/>
    </source>
</evidence>
<feature type="compositionally biased region" description="Polar residues" evidence="1">
    <location>
        <begin position="273"/>
        <end position="282"/>
    </location>
</feature>
<feature type="compositionally biased region" description="Low complexity" evidence="1">
    <location>
        <begin position="121"/>
        <end position="132"/>
    </location>
</feature>
<feature type="region of interest" description="Disordered" evidence="1">
    <location>
        <begin position="266"/>
        <end position="311"/>
    </location>
</feature>
<name>A0AA36M9R7_CYLNA</name>
<evidence type="ECO:0000313" key="3">
    <source>
        <dbReference type="EMBL" id="CAJ0602690.1"/>
    </source>
</evidence>
<sequence length="366" mass="41145">MKCPLSSSPTAAEFLEATKKLYVKTDALIQRKLEPGQPRLFRSTDDEDEACYNLPSPSPSAISYRIPSKRSAFRVVRLPSTQSAQLQLRRQSSSPPPLQPRSTSLHYPSIKEPSYKPQPKPRLSLMRSMLELSMEEPERPQPKPRRKTLKSVCETVKHAEAHPISIETVRNSPLNYRRKITKSSPNLSAPSVAALKRRVHSLRAATPVPQTEEPNVMFPVMDESERDFLRAAVRLTYSTDDEDSDSTPSPSFGHASYAYNPGMGRYMEKCSPRSPTTDSGRPNSDDEDRRTHPCSTKSLDDGFFDSSFQKKDEDTTSEALTSVSNLQKVNDNIPEEETRDSHISILEKNARVMRWIRGCAVAPVTP</sequence>